<name>A0A8T1WNU5_9STRA</name>
<dbReference type="OrthoDB" id="6369905at2759"/>
<sequence length="292" mass="33708">MTPTKKTNSILKVSPASSKPVKHYLSIIVQHQRREDSIKPLQLKSSLTADQTAAIATAMKAIVSPNSATDDLEVARQREHRRRYMIKYRARERLVERRLEREIVALRQTIQRLQMQKVSRGQLSQQIKTIEVFHLSLQMTPRQQQVPDVRMYQQVHGCLPAIQALSDLEREEFDSMESLKLHWLWYRSQFREFVLSIQSYAQLEAAEHVIVKATGTLRVAIDCHSNQSKMIVCPVRQQFEFEDGKQLVRRITSEVDLIGAVATAQEHLDPVGWLGRYCSLSETFCKANISRL</sequence>
<gene>
    <name evidence="1" type="ORF">PHYBOEH_004273</name>
</gene>
<organism evidence="1 2">
    <name type="scientific">Phytophthora boehmeriae</name>
    <dbReference type="NCBI Taxonomy" id="109152"/>
    <lineage>
        <taxon>Eukaryota</taxon>
        <taxon>Sar</taxon>
        <taxon>Stramenopiles</taxon>
        <taxon>Oomycota</taxon>
        <taxon>Peronosporomycetes</taxon>
        <taxon>Peronosporales</taxon>
        <taxon>Peronosporaceae</taxon>
        <taxon>Phytophthora</taxon>
    </lineage>
</organism>
<proteinExistence type="predicted"/>
<evidence type="ECO:0000313" key="1">
    <source>
        <dbReference type="EMBL" id="KAG7395076.1"/>
    </source>
</evidence>
<reference evidence="1" key="1">
    <citation type="submission" date="2021-02" db="EMBL/GenBank/DDBJ databases">
        <authorList>
            <person name="Palmer J.M."/>
        </authorList>
    </citation>
    <scope>NUCLEOTIDE SEQUENCE</scope>
    <source>
        <strain evidence="1">SCRP23</strain>
    </source>
</reference>
<dbReference type="AlphaFoldDB" id="A0A8T1WNU5"/>
<protein>
    <submittedName>
        <fullName evidence="1">Uncharacterized protein</fullName>
    </submittedName>
</protein>
<evidence type="ECO:0000313" key="2">
    <source>
        <dbReference type="Proteomes" id="UP000693981"/>
    </source>
</evidence>
<keyword evidence="2" id="KW-1185">Reference proteome</keyword>
<dbReference type="Proteomes" id="UP000693981">
    <property type="component" value="Unassembled WGS sequence"/>
</dbReference>
<dbReference type="EMBL" id="JAGDFL010000228">
    <property type="protein sequence ID" value="KAG7395076.1"/>
    <property type="molecule type" value="Genomic_DNA"/>
</dbReference>
<accession>A0A8T1WNU5</accession>
<comment type="caution">
    <text evidence="1">The sequence shown here is derived from an EMBL/GenBank/DDBJ whole genome shotgun (WGS) entry which is preliminary data.</text>
</comment>